<dbReference type="Pfam" id="PF17667">
    <property type="entry name" value="Pkinase_fungal"/>
    <property type="match status" value="1"/>
</dbReference>
<organism evidence="2 3">
    <name type="scientific">Agrocybe chaxingu</name>
    <dbReference type="NCBI Taxonomy" id="84603"/>
    <lineage>
        <taxon>Eukaryota</taxon>
        <taxon>Fungi</taxon>
        <taxon>Dikarya</taxon>
        <taxon>Basidiomycota</taxon>
        <taxon>Agaricomycotina</taxon>
        <taxon>Agaricomycetes</taxon>
        <taxon>Agaricomycetidae</taxon>
        <taxon>Agaricales</taxon>
        <taxon>Agaricineae</taxon>
        <taxon>Strophariaceae</taxon>
        <taxon>Agrocybe</taxon>
    </lineage>
</organism>
<reference evidence="2" key="1">
    <citation type="submission" date="2022-07" db="EMBL/GenBank/DDBJ databases">
        <title>Genome Sequence of Agrocybe chaxingu.</title>
        <authorList>
            <person name="Buettner E."/>
        </authorList>
    </citation>
    <scope>NUCLEOTIDE SEQUENCE</scope>
    <source>
        <strain evidence="2">MP-N11</strain>
    </source>
</reference>
<feature type="domain" description="Fungal-type protein kinase" evidence="1">
    <location>
        <begin position="5"/>
        <end position="111"/>
    </location>
</feature>
<dbReference type="OrthoDB" id="3260094at2759"/>
<evidence type="ECO:0000313" key="2">
    <source>
        <dbReference type="EMBL" id="KAJ3488534.1"/>
    </source>
</evidence>
<keyword evidence="3" id="KW-1185">Reference proteome</keyword>
<comment type="caution">
    <text evidence="2">The sequence shown here is derived from an EMBL/GenBank/DDBJ whole genome shotgun (WGS) entry which is preliminary data.</text>
</comment>
<evidence type="ECO:0000259" key="1">
    <source>
        <dbReference type="Pfam" id="PF17667"/>
    </source>
</evidence>
<dbReference type="Proteomes" id="UP001148786">
    <property type="component" value="Unassembled WGS sequence"/>
</dbReference>
<evidence type="ECO:0000313" key="3">
    <source>
        <dbReference type="Proteomes" id="UP001148786"/>
    </source>
</evidence>
<sequence>MQEPQPLQQLLSSAEFKKKTSFEAMHDVHNCLKIVTAANHVMNDDPWCMFTYGITIEDKDISLWYFSRSHSTKSHHFGFMTDVKTFISLLLSFIFVMETEIGYDSTIYCVKTPSPVSYVYQINERFFKTPNAHLMVLKDVWLDATALTEKEIQAVFFSDLEVFGQAMKSKDPQQFAGFTAETKDEIRCCLKGKAYKKYFLSIECDCQGHTSRAVLASAYPVDGLFSVGIPSSQVSSQQSQVSGADPS</sequence>
<name>A0A9W8MPV2_9AGAR</name>
<dbReference type="AlphaFoldDB" id="A0A9W8MPV2"/>
<protein>
    <recommendedName>
        <fullName evidence="1">Fungal-type protein kinase domain-containing protein</fullName>
    </recommendedName>
</protein>
<dbReference type="EMBL" id="JANKHO010002816">
    <property type="protein sequence ID" value="KAJ3488534.1"/>
    <property type="molecule type" value="Genomic_DNA"/>
</dbReference>
<accession>A0A9W8MPV2</accession>
<dbReference type="InterPro" id="IPR040976">
    <property type="entry name" value="Pkinase_fungal"/>
</dbReference>
<proteinExistence type="predicted"/>
<gene>
    <name evidence="2" type="ORF">NLJ89_g11606</name>
</gene>